<dbReference type="GO" id="GO:0004477">
    <property type="term" value="F:methenyltetrahydrofolate cyclohydrolase activity"/>
    <property type="evidence" value="ECO:0007669"/>
    <property type="project" value="UniProtKB-EC"/>
</dbReference>
<dbReference type="HAMAP" id="MF_01576">
    <property type="entry name" value="THF_DHG_CYH"/>
    <property type="match status" value="1"/>
</dbReference>
<comment type="subunit">
    <text evidence="1">Homodimer.</text>
</comment>
<reference evidence="10" key="1">
    <citation type="submission" date="2014-05" db="EMBL/GenBank/DDBJ databases">
        <title>The transcriptome of the halophilic microalga Tetraselmis sp. GSL018 isolated from the Great Salt Lake, Utah.</title>
        <authorList>
            <person name="Jinkerson R.E."/>
            <person name="D'Adamo S."/>
            <person name="Posewitz M.C."/>
        </authorList>
    </citation>
    <scope>NUCLEOTIDE SEQUENCE</scope>
    <source>
        <strain evidence="10">GSL018</strain>
    </source>
</reference>
<dbReference type="EC" id="3.5.4.9" evidence="2"/>
<evidence type="ECO:0000256" key="5">
    <source>
        <dbReference type="ARBA" id="ARBA00023002"/>
    </source>
</evidence>
<organism evidence="10">
    <name type="scientific">Tetraselmis sp. GSL018</name>
    <dbReference type="NCBI Taxonomy" id="582737"/>
    <lineage>
        <taxon>Eukaryota</taxon>
        <taxon>Viridiplantae</taxon>
        <taxon>Chlorophyta</taxon>
        <taxon>core chlorophytes</taxon>
        <taxon>Chlorodendrophyceae</taxon>
        <taxon>Chlorodendrales</taxon>
        <taxon>Chlorodendraceae</taxon>
        <taxon>Tetraselmis</taxon>
    </lineage>
</organism>
<evidence type="ECO:0000256" key="7">
    <source>
        <dbReference type="SAM" id="MobiDB-lite"/>
    </source>
</evidence>
<dbReference type="PANTHER" id="PTHR48099">
    <property type="entry name" value="C-1-TETRAHYDROFOLATE SYNTHASE, CYTOPLASMIC-RELATED"/>
    <property type="match status" value="1"/>
</dbReference>
<dbReference type="PROSITE" id="PS00767">
    <property type="entry name" value="THF_DHG_CYH_2"/>
    <property type="match status" value="1"/>
</dbReference>
<feature type="region of interest" description="Disordered" evidence="7">
    <location>
        <begin position="266"/>
        <end position="304"/>
    </location>
</feature>
<dbReference type="AlphaFoldDB" id="A0A061SEP0"/>
<dbReference type="Gene3D" id="3.40.50.10860">
    <property type="entry name" value="Leucine Dehydrogenase, chain A, domain 1"/>
    <property type="match status" value="2"/>
</dbReference>
<dbReference type="CDD" id="cd01080">
    <property type="entry name" value="NAD_bind_m-THF_DH_Cyclohyd"/>
    <property type="match status" value="1"/>
</dbReference>
<proteinExistence type="inferred from homology"/>
<dbReference type="InterPro" id="IPR020631">
    <property type="entry name" value="THF_DH/CycHdrlase_NAD-bd_dom"/>
</dbReference>
<evidence type="ECO:0000256" key="2">
    <source>
        <dbReference type="ARBA" id="ARBA00012776"/>
    </source>
</evidence>
<keyword evidence="3" id="KW-0554">One-carbon metabolism</keyword>
<sequence length="411" mass="43620">TKNIQSSSSFDFNQIPSLLSRRHSKPKFCNDYEDIVENVRFICSFTGVVSSEEFLAKNPPAPQAPLPVSSGSARMLDGRNVADQWLTDLGGEVLSVSSILGRPPCLRVLMVGDRADSKVYVQRKLEKCRQVGLAAEVHLLPSGASQEELEQGIRDANHNPRVDGILVQLPLATHMDEARAMLQMDPNKDVDGFHPYNMGSLMMKGRSTRLVPCTALGCLELLRRSGIGVRGKQAVVVGDSNIVGAPLSIGLLRECGAAAVTVCNRRRRPPGSDEAATTDSMRRAEAGACGPAEPSPPSSPHGLSYTDIGFPVDLPAITRTADILVVAVGHPDLVRSDWVKPGAVVLDVGINVVDQSHASRAGGLHVVGDVAFDEVSHVASALSPVPGGIGPMTIAAVVHNTVQAARFSLDS</sequence>
<dbReference type="InterPro" id="IPR020630">
    <property type="entry name" value="THF_DH/CycHdrlase_cat_dom"/>
</dbReference>
<dbReference type="Pfam" id="PF00763">
    <property type="entry name" value="THF_DHG_CYH"/>
    <property type="match status" value="1"/>
</dbReference>
<dbReference type="SUPFAM" id="SSF51735">
    <property type="entry name" value="NAD(P)-binding Rossmann-fold domains"/>
    <property type="match status" value="1"/>
</dbReference>
<evidence type="ECO:0000313" key="10">
    <source>
        <dbReference type="EMBL" id="JAC81534.1"/>
    </source>
</evidence>
<dbReference type="GO" id="GO:0004488">
    <property type="term" value="F:methylenetetrahydrofolate dehydrogenase (NADP+) activity"/>
    <property type="evidence" value="ECO:0007669"/>
    <property type="project" value="InterPro"/>
</dbReference>
<dbReference type="InterPro" id="IPR036291">
    <property type="entry name" value="NAD(P)-bd_dom_sf"/>
</dbReference>
<dbReference type="GO" id="GO:0035999">
    <property type="term" value="P:tetrahydrofolate interconversion"/>
    <property type="evidence" value="ECO:0007669"/>
    <property type="project" value="TreeGrafter"/>
</dbReference>
<dbReference type="InterPro" id="IPR020867">
    <property type="entry name" value="THF_DH/CycHdrlase_CS"/>
</dbReference>
<name>A0A061SEP0_9CHLO</name>
<keyword evidence="5" id="KW-0560">Oxidoreductase</keyword>
<feature type="domain" description="Tetrahydrofolate dehydrogenase/cyclohydrolase NAD(P)-binding" evidence="9">
    <location>
        <begin position="313"/>
        <end position="406"/>
    </location>
</feature>
<dbReference type="FunFam" id="3.40.50.10860:FF:000005">
    <property type="entry name" value="C-1-tetrahydrofolate synthase, cytoplasmic, putative"/>
    <property type="match status" value="1"/>
</dbReference>
<evidence type="ECO:0000256" key="1">
    <source>
        <dbReference type="ARBA" id="ARBA00011738"/>
    </source>
</evidence>
<keyword evidence="6" id="KW-0511">Multifunctional enzyme</keyword>
<dbReference type="EMBL" id="GBEZ01003622">
    <property type="protein sequence ID" value="JAC81534.1"/>
    <property type="molecule type" value="Transcribed_RNA"/>
</dbReference>
<gene>
    <name evidence="10" type="ORF">TSPGSL018_7711</name>
</gene>
<dbReference type="InterPro" id="IPR000672">
    <property type="entry name" value="THF_DH/CycHdrlase"/>
</dbReference>
<dbReference type="Pfam" id="PF02882">
    <property type="entry name" value="THF_DHG_CYH_C"/>
    <property type="match status" value="2"/>
</dbReference>
<dbReference type="PANTHER" id="PTHR48099:SF27">
    <property type="entry name" value="BIFUNCTIONAL PROTEIN FOLD 2"/>
    <property type="match status" value="1"/>
</dbReference>
<dbReference type="SUPFAM" id="SSF53223">
    <property type="entry name" value="Aminoacid dehydrogenase-like, N-terminal domain"/>
    <property type="match status" value="1"/>
</dbReference>
<evidence type="ECO:0000259" key="8">
    <source>
        <dbReference type="Pfam" id="PF00763"/>
    </source>
</evidence>
<protein>
    <recommendedName>
        <fullName evidence="2">methenyltetrahydrofolate cyclohydrolase</fullName>
        <ecNumber evidence="2">3.5.4.9</ecNumber>
    </recommendedName>
</protein>
<evidence type="ECO:0000256" key="3">
    <source>
        <dbReference type="ARBA" id="ARBA00022563"/>
    </source>
</evidence>
<dbReference type="Gene3D" id="3.40.50.720">
    <property type="entry name" value="NAD(P)-binding Rossmann-like Domain"/>
    <property type="match status" value="2"/>
</dbReference>
<feature type="non-terminal residue" evidence="10">
    <location>
        <position position="1"/>
    </location>
</feature>
<accession>A0A061SEP0</accession>
<evidence type="ECO:0000259" key="9">
    <source>
        <dbReference type="Pfam" id="PF02882"/>
    </source>
</evidence>
<dbReference type="InterPro" id="IPR046346">
    <property type="entry name" value="Aminoacid_DH-like_N_sf"/>
</dbReference>
<feature type="domain" description="Tetrahydrofolate dehydrogenase/cyclohydrolase NAD(P)-binding" evidence="9">
    <location>
        <begin position="212"/>
        <end position="267"/>
    </location>
</feature>
<feature type="domain" description="Tetrahydrofolate dehydrogenase/cyclohydrolase catalytic" evidence="8">
    <location>
        <begin position="76"/>
        <end position="191"/>
    </location>
</feature>
<dbReference type="PRINTS" id="PR00085">
    <property type="entry name" value="THFDHDRGNASE"/>
</dbReference>
<keyword evidence="4" id="KW-0378">Hydrolase</keyword>
<evidence type="ECO:0000256" key="4">
    <source>
        <dbReference type="ARBA" id="ARBA00022801"/>
    </source>
</evidence>
<dbReference type="GO" id="GO:0005829">
    <property type="term" value="C:cytosol"/>
    <property type="evidence" value="ECO:0007669"/>
    <property type="project" value="TreeGrafter"/>
</dbReference>
<evidence type="ECO:0000256" key="6">
    <source>
        <dbReference type="ARBA" id="ARBA00023268"/>
    </source>
</evidence>